<evidence type="ECO:0000313" key="8">
    <source>
        <dbReference type="EMBL" id="EAV47635.1"/>
    </source>
</evidence>
<name>A0P7X5_9PROT</name>
<reference evidence="8 9" key="1">
    <citation type="submission" date="2006-11" db="EMBL/GenBank/DDBJ databases">
        <authorList>
            <person name="Giovannoni S."/>
            <person name="Vergin K."/>
            <person name="Ferriera S."/>
            <person name="Johnson J."/>
            <person name="Kravitz S."/>
            <person name="Beeson K."/>
            <person name="Sutton G."/>
            <person name="Rogers Y.-H."/>
            <person name="Friedman R."/>
            <person name="Frazier M."/>
            <person name="Venter J.C."/>
        </authorList>
    </citation>
    <scope>NUCLEOTIDE SEQUENCE [LARGE SCALE GENOMIC DNA]</scope>
    <source>
        <strain evidence="8 9">HTCC2181</strain>
    </source>
</reference>
<sequence>MYAVIKTGGKQFKVSEGLTLKVEKLTTEVGKQLSINNVLTLVDGEKVTIGTPLVKGATVDVTVLAHGRGDKVKIFKMNRRKHYRKSQGHRQSFTEIKVDKIAVK</sequence>
<keyword evidence="3 6" id="KW-0694">RNA-binding</keyword>
<comment type="subunit">
    <text evidence="6">Part of the 50S ribosomal subunit. Contacts protein L20.</text>
</comment>
<comment type="similarity">
    <text evidence="1 6 7">Belongs to the bacterial ribosomal protein bL21 family.</text>
</comment>
<dbReference type="GO" id="GO:1990904">
    <property type="term" value="C:ribonucleoprotein complex"/>
    <property type="evidence" value="ECO:0007669"/>
    <property type="project" value="UniProtKB-KW"/>
</dbReference>
<dbReference type="PANTHER" id="PTHR21349">
    <property type="entry name" value="50S RIBOSOMAL PROTEIN L21"/>
    <property type="match status" value="1"/>
</dbReference>
<keyword evidence="2 6" id="KW-0699">rRNA-binding</keyword>
<dbReference type="InterPro" id="IPR028909">
    <property type="entry name" value="bL21-like"/>
</dbReference>
<keyword evidence="9" id="KW-1185">Reference proteome</keyword>
<dbReference type="GO" id="GO:0019843">
    <property type="term" value="F:rRNA binding"/>
    <property type="evidence" value="ECO:0007669"/>
    <property type="project" value="UniProtKB-UniRule"/>
</dbReference>
<keyword evidence="4 6" id="KW-0689">Ribosomal protein</keyword>
<dbReference type="InterPro" id="IPR018258">
    <property type="entry name" value="Ribosomal_bL21_CS"/>
</dbReference>
<dbReference type="EMBL" id="AAUX01000001">
    <property type="protein sequence ID" value="EAV47635.1"/>
    <property type="molecule type" value="Genomic_DNA"/>
</dbReference>
<evidence type="ECO:0000256" key="7">
    <source>
        <dbReference type="RuleBase" id="RU000562"/>
    </source>
</evidence>
<evidence type="ECO:0000256" key="2">
    <source>
        <dbReference type="ARBA" id="ARBA00022730"/>
    </source>
</evidence>
<dbReference type="GO" id="GO:0006412">
    <property type="term" value="P:translation"/>
    <property type="evidence" value="ECO:0007669"/>
    <property type="project" value="UniProtKB-UniRule"/>
</dbReference>
<dbReference type="NCBIfam" id="TIGR00061">
    <property type="entry name" value="L21"/>
    <property type="match status" value="1"/>
</dbReference>
<dbReference type="HAMAP" id="MF_01363">
    <property type="entry name" value="Ribosomal_bL21"/>
    <property type="match status" value="1"/>
</dbReference>
<organism evidence="8 9">
    <name type="scientific">Methylophilales bacterium HTCC2181</name>
    <dbReference type="NCBI Taxonomy" id="383631"/>
    <lineage>
        <taxon>Bacteria</taxon>
        <taxon>Pseudomonadati</taxon>
        <taxon>Pseudomonadota</taxon>
        <taxon>Betaproteobacteria</taxon>
        <taxon>Nitrosomonadales</taxon>
        <taxon>OM43 clade</taxon>
    </lineage>
</organism>
<protein>
    <recommendedName>
        <fullName evidence="6">Large ribosomal subunit protein bL21</fullName>
    </recommendedName>
</protein>
<dbReference type="GO" id="GO:0003735">
    <property type="term" value="F:structural constituent of ribosome"/>
    <property type="evidence" value="ECO:0007669"/>
    <property type="project" value="InterPro"/>
</dbReference>
<accession>A0P7X5</accession>
<evidence type="ECO:0000256" key="1">
    <source>
        <dbReference type="ARBA" id="ARBA00008563"/>
    </source>
</evidence>
<dbReference type="PANTHER" id="PTHR21349:SF0">
    <property type="entry name" value="LARGE RIBOSOMAL SUBUNIT PROTEIN BL21M"/>
    <property type="match status" value="1"/>
</dbReference>
<dbReference type="SUPFAM" id="SSF141091">
    <property type="entry name" value="L21p-like"/>
    <property type="match status" value="1"/>
</dbReference>
<dbReference type="Pfam" id="PF00829">
    <property type="entry name" value="Ribosomal_L21p"/>
    <property type="match status" value="1"/>
</dbReference>
<evidence type="ECO:0000313" key="9">
    <source>
        <dbReference type="Proteomes" id="UP000054262"/>
    </source>
</evidence>
<dbReference type="InterPro" id="IPR036164">
    <property type="entry name" value="bL21-like_sf"/>
</dbReference>
<proteinExistence type="inferred from homology"/>
<comment type="function">
    <text evidence="6 7">This protein binds to 23S rRNA in the presence of protein L20.</text>
</comment>
<evidence type="ECO:0000256" key="3">
    <source>
        <dbReference type="ARBA" id="ARBA00022884"/>
    </source>
</evidence>
<evidence type="ECO:0000256" key="4">
    <source>
        <dbReference type="ARBA" id="ARBA00022980"/>
    </source>
</evidence>
<evidence type="ECO:0000256" key="6">
    <source>
        <dbReference type="HAMAP-Rule" id="MF_01363"/>
    </source>
</evidence>
<dbReference type="AlphaFoldDB" id="A0P7X5"/>
<gene>
    <name evidence="6" type="primary">rplU</name>
    <name evidence="8" type="ORF">MB2181_06140</name>
</gene>
<dbReference type="InterPro" id="IPR001787">
    <property type="entry name" value="Ribosomal_bL21"/>
</dbReference>
<dbReference type="OrthoDB" id="9813334at2"/>
<evidence type="ECO:0000256" key="5">
    <source>
        <dbReference type="ARBA" id="ARBA00023274"/>
    </source>
</evidence>
<dbReference type="PROSITE" id="PS01169">
    <property type="entry name" value="RIBOSOMAL_L21"/>
    <property type="match status" value="1"/>
</dbReference>
<dbReference type="GO" id="GO:0005737">
    <property type="term" value="C:cytoplasm"/>
    <property type="evidence" value="ECO:0007669"/>
    <property type="project" value="UniProtKB-ARBA"/>
</dbReference>
<comment type="caution">
    <text evidence="8">The sequence shown here is derived from an EMBL/GenBank/DDBJ whole genome shotgun (WGS) entry which is preliminary data.</text>
</comment>
<dbReference type="Proteomes" id="UP000054262">
    <property type="component" value="Unassembled WGS sequence"/>
</dbReference>
<keyword evidence="5 6" id="KW-0687">Ribonucleoprotein</keyword>
<dbReference type="GO" id="GO:0005840">
    <property type="term" value="C:ribosome"/>
    <property type="evidence" value="ECO:0007669"/>
    <property type="project" value="UniProtKB-KW"/>
</dbReference>